<dbReference type="NCBIfam" id="NF002346">
    <property type="entry name" value="PRK01305.2-3"/>
    <property type="match status" value="1"/>
</dbReference>
<dbReference type="SUPFAM" id="SSF55729">
    <property type="entry name" value="Acyl-CoA N-acyltransferases (Nat)"/>
    <property type="match status" value="1"/>
</dbReference>
<dbReference type="GO" id="GO:0071596">
    <property type="term" value="P:ubiquitin-dependent protein catabolic process via the N-end rule pathway"/>
    <property type="evidence" value="ECO:0007669"/>
    <property type="project" value="InterPro"/>
</dbReference>
<reference evidence="8 9" key="1">
    <citation type="journal article" date="2021" name="Microbiol. Resour. Announc.">
        <title>Draft Genome Sequence of Coralloluteibacterium stylophorae LMG 29479T.</title>
        <authorList>
            <person name="Karlyshev A.V."/>
            <person name="Kudryashova E.B."/>
            <person name="Ariskina E.V."/>
            <person name="Conroy A.P."/>
            <person name="Abidueva E.Y."/>
        </authorList>
    </citation>
    <scope>NUCLEOTIDE SEQUENCE [LARGE SCALE GENOMIC DNA]</scope>
    <source>
        <strain evidence="8 9">LMG 29479</strain>
    </source>
</reference>
<comment type="subcellular location">
    <subcellularLocation>
        <location evidence="4">Cytoplasm</location>
    </subcellularLocation>
</comment>
<evidence type="ECO:0000256" key="2">
    <source>
        <dbReference type="ARBA" id="ARBA00022679"/>
    </source>
</evidence>
<dbReference type="InterPro" id="IPR007472">
    <property type="entry name" value="N-end_Aminoacyl_Trfase_C"/>
</dbReference>
<reference evidence="7" key="2">
    <citation type="submission" date="2021-04" db="EMBL/GenBank/DDBJ databases">
        <authorList>
            <person name="Karlyshev A.V."/>
        </authorList>
    </citation>
    <scope>NUCLEOTIDE SEQUENCE</scope>
    <source>
        <strain evidence="7">LMG 29479</strain>
    </source>
</reference>
<dbReference type="Pfam" id="PF04377">
    <property type="entry name" value="ATE_C"/>
    <property type="match status" value="1"/>
</dbReference>
<gene>
    <name evidence="4" type="primary">bpt</name>
    <name evidence="8" type="ORF">KB893_004645</name>
    <name evidence="7" type="ORF">KB893_01905</name>
</gene>
<name>A0A8J8AX43_9GAMM</name>
<evidence type="ECO:0000313" key="7">
    <source>
        <dbReference type="EMBL" id="MBR0561279.1"/>
    </source>
</evidence>
<dbReference type="RefSeq" id="WP_211925245.1">
    <property type="nucleotide sequence ID" value="NZ_JAGQFT020000002.1"/>
</dbReference>
<dbReference type="HAMAP" id="MF_00689">
    <property type="entry name" value="Bpt"/>
    <property type="match status" value="1"/>
</dbReference>
<keyword evidence="9" id="KW-1185">Reference proteome</keyword>
<comment type="similarity">
    <text evidence="4">Belongs to the R-transferase family. Bpt subfamily.</text>
</comment>
<evidence type="ECO:0000259" key="5">
    <source>
        <dbReference type="Pfam" id="PF04376"/>
    </source>
</evidence>
<evidence type="ECO:0000259" key="6">
    <source>
        <dbReference type="Pfam" id="PF04377"/>
    </source>
</evidence>
<dbReference type="EC" id="2.3.2.29" evidence="4"/>
<dbReference type="InterPro" id="IPR030700">
    <property type="entry name" value="N-end_Aminoacyl_Trfase"/>
</dbReference>
<protein>
    <recommendedName>
        <fullName evidence="4">Aspartate/glutamate leucyltransferase</fullName>
        <ecNumber evidence="4">2.3.2.29</ecNumber>
    </recommendedName>
</protein>
<evidence type="ECO:0000313" key="8">
    <source>
        <dbReference type="EMBL" id="MBS7456425.1"/>
    </source>
</evidence>
<dbReference type="EMBL" id="JAGQFT010000006">
    <property type="protein sequence ID" value="MBR0561279.1"/>
    <property type="molecule type" value="Genomic_DNA"/>
</dbReference>
<dbReference type="InterPro" id="IPR007471">
    <property type="entry name" value="N-end_Aminoacyl_Trfase_N"/>
</dbReference>
<keyword evidence="2 4" id="KW-0808">Transferase</keyword>
<dbReference type="Proteomes" id="UP000675747">
    <property type="component" value="Unassembled WGS sequence"/>
</dbReference>
<keyword evidence="1 4" id="KW-0963">Cytoplasm</keyword>
<comment type="catalytic activity">
    <reaction evidence="4">
        <text>N-terminal L-glutamyl-[protein] + L-leucyl-tRNA(Leu) = N-terminal L-leucyl-L-glutamyl-[protein] + tRNA(Leu) + H(+)</text>
        <dbReference type="Rhea" id="RHEA:50412"/>
        <dbReference type="Rhea" id="RHEA-COMP:9613"/>
        <dbReference type="Rhea" id="RHEA-COMP:9622"/>
        <dbReference type="Rhea" id="RHEA-COMP:12664"/>
        <dbReference type="Rhea" id="RHEA-COMP:12668"/>
        <dbReference type="ChEBI" id="CHEBI:15378"/>
        <dbReference type="ChEBI" id="CHEBI:64721"/>
        <dbReference type="ChEBI" id="CHEBI:78442"/>
        <dbReference type="ChEBI" id="CHEBI:78494"/>
        <dbReference type="ChEBI" id="CHEBI:133041"/>
        <dbReference type="EC" id="2.3.2.29"/>
    </reaction>
</comment>
<dbReference type="InterPro" id="IPR016181">
    <property type="entry name" value="Acyl_CoA_acyltransferase"/>
</dbReference>
<sequence>MSRSEPLRLYLTHAHACGYYDDRQARDLVLDPHDPRLPLAYPSALAQGFRRSGGHVYRPHCAGCSACVPVRIRVADFVPNRNQRRCLARNADVTLVETAPGHTAERFALYTRYLAARHAGGGMDDPAPGDFDAFLASGWQTTRFLELREAGRLVAVAVTDATPDALSAVYTFFDPDLAARSLGTLAILRQVEHARATGRTFVYLGFWIRAHPKMDYKTRYRPLEMLEGGHWRRMGG</sequence>
<dbReference type="InterPro" id="IPR017138">
    <property type="entry name" value="Asp_Glu_LeuTrfase"/>
</dbReference>
<dbReference type="NCBIfam" id="NF002342">
    <property type="entry name" value="PRK01305.1-3"/>
    <property type="match status" value="1"/>
</dbReference>
<evidence type="ECO:0000256" key="3">
    <source>
        <dbReference type="ARBA" id="ARBA00023315"/>
    </source>
</evidence>
<comment type="catalytic activity">
    <reaction evidence="4">
        <text>N-terminal L-aspartyl-[protein] + L-leucyl-tRNA(Leu) = N-terminal L-leucyl-L-aspartyl-[protein] + tRNA(Leu) + H(+)</text>
        <dbReference type="Rhea" id="RHEA:50420"/>
        <dbReference type="Rhea" id="RHEA-COMP:9613"/>
        <dbReference type="Rhea" id="RHEA-COMP:9622"/>
        <dbReference type="Rhea" id="RHEA-COMP:12669"/>
        <dbReference type="Rhea" id="RHEA-COMP:12674"/>
        <dbReference type="ChEBI" id="CHEBI:15378"/>
        <dbReference type="ChEBI" id="CHEBI:64720"/>
        <dbReference type="ChEBI" id="CHEBI:78442"/>
        <dbReference type="ChEBI" id="CHEBI:78494"/>
        <dbReference type="ChEBI" id="CHEBI:133042"/>
        <dbReference type="EC" id="2.3.2.29"/>
    </reaction>
</comment>
<evidence type="ECO:0000256" key="4">
    <source>
        <dbReference type="HAMAP-Rule" id="MF_00689"/>
    </source>
</evidence>
<proteinExistence type="inferred from homology"/>
<comment type="caution">
    <text evidence="7">The sequence shown here is derived from an EMBL/GenBank/DDBJ whole genome shotgun (WGS) entry which is preliminary data.</text>
</comment>
<dbReference type="EMBL" id="JAGQFT020000002">
    <property type="protein sequence ID" value="MBS7456425.1"/>
    <property type="molecule type" value="Genomic_DNA"/>
</dbReference>
<evidence type="ECO:0000256" key="1">
    <source>
        <dbReference type="ARBA" id="ARBA00022490"/>
    </source>
</evidence>
<dbReference type="GO" id="GO:0004057">
    <property type="term" value="F:arginyl-tRNA--protein transferase activity"/>
    <property type="evidence" value="ECO:0007669"/>
    <property type="project" value="InterPro"/>
</dbReference>
<feature type="domain" description="N-end rule aminoacyl transferase C-terminal" evidence="6">
    <location>
        <begin position="105"/>
        <end position="226"/>
    </location>
</feature>
<organism evidence="7">
    <name type="scientific">Coralloluteibacterium stylophorae</name>
    <dbReference type="NCBI Taxonomy" id="1776034"/>
    <lineage>
        <taxon>Bacteria</taxon>
        <taxon>Pseudomonadati</taxon>
        <taxon>Pseudomonadota</taxon>
        <taxon>Gammaproteobacteria</taxon>
        <taxon>Lysobacterales</taxon>
        <taxon>Lysobacteraceae</taxon>
        <taxon>Coralloluteibacterium</taxon>
    </lineage>
</organism>
<dbReference type="GO" id="GO:0008914">
    <property type="term" value="F:leucyl-tRNA--protein transferase activity"/>
    <property type="evidence" value="ECO:0007669"/>
    <property type="project" value="UniProtKB-UniRule"/>
</dbReference>
<dbReference type="GO" id="GO:0005737">
    <property type="term" value="C:cytoplasm"/>
    <property type="evidence" value="ECO:0007669"/>
    <property type="project" value="UniProtKB-SubCell"/>
</dbReference>
<feature type="domain" description="N-end aminoacyl transferase N-terminal" evidence="5">
    <location>
        <begin position="15"/>
        <end position="85"/>
    </location>
</feature>
<dbReference type="AlphaFoldDB" id="A0A8J8AX43"/>
<keyword evidence="3 4" id="KW-0012">Acyltransferase</keyword>
<dbReference type="NCBIfam" id="NF002341">
    <property type="entry name" value="PRK01305.1-1"/>
    <property type="match status" value="1"/>
</dbReference>
<dbReference type="Pfam" id="PF04376">
    <property type="entry name" value="ATE_N"/>
    <property type="match status" value="1"/>
</dbReference>
<dbReference type="PIRSF" id="PIRSF037208">
    <property type="entry name" value="ATE_pro_prd"/>
    <property type="match status" value="1"/>
</dbReference>
<dbReference type="PANTHER" id="PTHR21367">
    <property type="entry name" value="ARGININE-TRNA-PROTEIN TRANSFERASE 1"/>
    <property type="match status" value="1"/>
</dbReference>
<accession>A0A8J8AX43</accession>
<evidence type="ECO:0000313" key="9">
    <source>
        <dbReference type="Proteomes" id="UP000675747"/>
    </source>
</evidence>
<comment type="function">
    <text evidence="4">Functions in the N-end rule pathway of protein degradation where it conjugates Leu from its aminoacyl-tRNA to the N-termini of proteins containing an N-terminal aspartate or glutamate.</text>
</comment>
<dbReference type="PANTHER" id="PTHR21367:SF1">
    <property type="entry name" value="ARGINYL-TRNA--PROTEIN TRANSFERASE 1"/>
    <property type="match status" value="1"/>
</dbReference>